<reference evidence="1" key="1">
    <citation type="submission" date="2022-10" db="EMBL/GenBank/DDBJ databases">
        <title>The complete genomes of actinobacterial strains from the NBC collection.</title>
        <authorList>
            <person name="Joergensen T.S."/>
            <person name="Alvarez Arevalo M."/>
            <person name="Sterndorff E.B."/>
            <person name="Faurdal D."/>
            <person name="Vuksanovic O."/>
            <person name="Mourched A.-S."/>
            <person name="Charusanti P."/>
            <person name="Shaw S."/>
            <person name="Blin K."/>
            <person name="Weber T."/>
        </authorList>
    </citation>
    <scope>NUCLEOTIDE SEQUENCE</scope>
    <source>
        <strain evidence="1">NBC 01771</strain>
    </source>
</reference>
<sequence>MDEGYGRHLTGSDCHAVLVGTGRYQAGSRLTDLPSATRSAAGLAAALHTVCGMPEDQVQLITDPVGPTDVLAAVEAAVDRAEGGVVVFCFAGHGLLGPGDQLYLATGTTSAHSTVHAVPYAEIRNLLSAAPVRPVVILDCCFSGLAEAAQQGPRRDPYVSARPDGSYLLTSATHYASAFAPEGARDTLFCGELLRLLREGDAGGPKWFTLADVYRHLDRRLQGAPARPHADTVGRMGDLVLAANPRYAPAAEPDPAPADRVQDESPCPYPGMRPFLPEQRHLFFGREELTEALLDRVTRTEPDGPVVLVGPSGVGKSSLLRAGLGAALGAAEPGPVLLVAAPGSRPFHTVTARWAEAVGRPFGEVEHALGAGRFIGPDDGGRGPGILVIDQLASTLAVMARRSQQETAERETVLIAGQLATQADIMRERDPQTAFRLSLAAYRTAEIPETRSSLYASYMSLAPADLKGGVDEPVLNVAFSSDSKVLGTGHRGGRVQLWRRPVVGAQRLYEAAVLEVAVLRAELRAVQPLTVGRLGGGEARHQAAQRGFDLGDLLGCGGGDLRDAQGGRAATPRRKASASKPEPRTPVGARIRNSMSVALCRAPTPGCCPWPALISTPRSWTCSTAGSTRTTSASTTGSTARGPSSACMSRRPWTPPNSAC</sequence>
<keyword evidence="1" id="KW-0067">ATP-binding</keyword>
<evidence type="ECO:0000313" key="2">
    <source>
        <dbReference type="Proteomes" id="UP001348369"/>
    </source>
</evidence>
<keyword evidence="2" id="KW-1185">Reference proteome</keyword>
<name>A0ACD4ZTX6_9ACTN</name>
<dbReference type="EMBL" id="CP109109">
    <property type="protein sequence ID" value="WSC01973.1"/>
    <property type="molecule type" value="Genomic_DNA"/>
</dbReference>
<organism evidence="1 2">
    <name type="scientific">Streptomyces scopuliridis</name>
    <dbReference type="NCBI Taxonomy" id="452529"/>
    <lineage>
        <taxon>Bacteria</taxon>
        <taxon>Bacillati</taxon>
        <taxon>Actinomycetota</taxon>
        <taxon>Actinomycetes</taxon>
        <taxon>Kitasatosporales</taxon>
        <taxon>Streptomycetaceae</taxon>
        <taxon>Streptomyces</taxon>
    </lineage>
</organism>
<dbReference type="Proteomes" id="UP001348369">
    <property type="component" value="Chromosome"/>
</dbReference>
<protein>
    <submittedName>
        <fullName evidence="1">ATP-binding protein</fullName>
    </submittedName>
</protein>
<evidence type="ECO:0000313" key="1">
    <source>
        <dbReference type="EMBL" id="WSC01973.1"/>
    </source>
</evidence>
<keyword evidence="1" id="KW-0547">Nucleotide-binding</keyword>
<gene>
    <name evidence="1" type="ORF">OG835_36525</name>
</gene>
<accession>A0ACD4ZTX6</accession>
<proteinExistence type="predicted"/>